<dbReference type="EMBL" id="SAUY01000002">
    <property type="protein sequence ID" value="RWR34597.1"/>
    <property type="molecule type" value="Genomic_DNA"/>
</dbReference>
<evidence type="ECO:0000313" key="2">
    <source>
        <dbReference type="Proteomes" id="UP000284451"/>
    </source>
</evidence>
<dbReference type="SUPFAM" id="SSF47203">
    <property type="entry name" value="Acyl-CoA dehydrogenase C-terminal domain-like"/>
    <property type="match status" value="1"/>
</dbReference>
<dbReference type="Proteomes" id="UP000284451">
    <property type="component" value="Unassembled WGS sequence"/>
</dbReference>
<organism evidence="1 2">
    <name type="scientific">Paenirhodobacter populi</name>
    <dbReference type="NCBI Taxonomy" id="2306993"/>
    <lineage>
        <taxon>Bacteria</taxon>
        <taxon>Pseudomonadati</taxon>
        <taxon>Pseudomonadota</taxon>
        <taxon>Alphaproteobacteria</taxon>
        <taxon>Rhodobacterales</taxon>
        <taxon>Rhodobacter group</taxon>
        <taxon>Paenirhodobacter</taxon>
    </lineage>
</organism>
<sequence length="85" mass="9058">MDSGKDTAGEDPYTIADLKIRFHATEALLEIAGRAIDKGLAEPTPENVSDATIRTAEAKVLTARIAIDATNRLLGHTLDARATRA</sequence>
<proteinExistence type="predicted"/>
<protein>
    <submittedName>
        <fullName evidence="1">Uncharacterized protein</fullName>
    </submittedName>
</protein>
<gene>
    <name evidence="1" type="ORF">D2T29_03375</name>
</gene>
<dbReference type="InterPro" id="IPR036250">
    <property type="entry name" value="AcylCo_DH-like_C"/>
</dbReference>
<dbReference type="RefSeq" id="WP_128231337.1">
    <property type="nucleotide sequence ID" value="NZ_SAUY01000002.1"/>
</dbReference>
<name>A0A443KP36_9RHOB</name>
<accession>A0A443KP36</accession>
<reference evidence="1 2" key="2">
    <citation type="submission" date="2019-01" db="EMBL/GenBank/DDBJ databases">
        <authorList>
            <person name="Li Y."/>
        </authorList>
    </citation>
    <scope>NUCLEOTIDE SEQUENCE [LARGE SCALE GENOMIC DNA]</scope>
    <source>
        <strain evidence="1 2">07D10-4-3</strain>
    </source>
</reference>
<dbReference type="Gene3D" id="1.20.140.10">
    <property type="entry name" value="Butyryl-CoA Dehydrogenase, subunit A, domain 3"/>
    <property type="match status" value="1"/>
</dbReference>
<evidence type="ECO:0000313" key="1">
    <source>
        <dbReference type="EMBL" id="RWR34597.1"/>
    </source>
</evidence>
<reference evidence="1 2" key="1">
    <citation type="submission" date="2019-01" db="EMBL/GenBank/DDBJ databases">
        <title>Sinorhodobacter populi sp. nov. isolated from the symptomatic bark tissue of Populus euramericana canker.</title>
        <authorList>
            <person name="Xu G."/>
        </authorList>
    </citation>
    <scope>NUCLEOTIDE SEQUENCE [LARGE SCALE GENOMIC DNA]</scope>
    <source>
        <strain evidence="1 2">07D10-4-3</strain>
    </source>
</reference>
<dbReference type="AlphaFoldDB" id="A0A443KP36"/>
<comment type="caution">
    <text evidence="1">The sequence shown here is derived from an EMBL/GenBank/DDBJ whole genome shotgun (WGS) entry which is preliminary data.</text>
</comment>
<dbReference type="GO" id="GO:0016627">
    <property type="term" value="F:oxidoreductase activity, acting on the CH-CH group of donors"/>
    <property type="evidence" value="ECO:0007669"/>
    <property type="project" value="InterPro"/>
</dbReference>